<sequence length="254" mass="27475">MVERSLPWPPGTPNWVDLAADDTAAAARFYADLFGWDCQHQGSRDYWVCKLDGENVGGIGPKQPGTEHLPSRWTTYLATDHLDRTLDAVKAQQGQELVEPREVALHGRMAIAADPNGAIFGLWQAAENLGTDRNTHPGTLVWSEALSEDYETSRAFYISVFGYRAEEIGGDTRYAALYAADRPVAGTGQLHPDFPAGTPPHWLPYFATGSTDGTVSQVTGAGGELVSNPLETDFGRMAVLADPEGARFAVIQLG</sequence>
<dbReference type="Proteomes" id="UP001500393">
    <property type="component" value="Unassembled WGS sequence"/>
</dbReference>
<keyword evidence="3" id="KW-1185">Reference proteome</keyword>
<evidence type="ECO:0000313" key="3">
    <source>
        <dbReference type="Proteomes" id="UP001500393"/>
    </source>
</evidence>
<dbReference type="Pfam" id="PF18029">
    <property type="entry name" value="Glyoxalase_6"/>
    <property type="match status" value="1"/>
</dbReference>
<dbReference type="PANTHER" id="PTHR33993:SF14">
    <property type="entry name" value="GB|AAF24581.1"/>
    <property type="match status" value="1"/>
</dbReference>
<feature type="domain" description="VOC" evidence="1">
    <location>
        <begin position="139"/>
        <end position="253"/>
    </location>
</feature>
<accession>A0ABN2CX95</accession>
<evidence type="ECO:0000313" key="2">
    <source>
        <dbReference type="EMBL" id="GAA1565948.1"/>
    </source>
</evidence>
<dbReference type="InterPro" id="IPR004360">
    <property type="entry name" value="Glyas_Fos-R_dOase_dom"/>
</dbReference>
<dbReference type="EMBL" id="BAAAOS010000017">
    <property type="protein sequence ID" value="GAA1565948.1"/>
    <property type="molecule type" value="Genomic_DNA"/>
</dbReference>
<reference evidence="2 3" key="1">
    <citation type="journal article" date="2019" name="Int. J. Syst. Evol. Microbiol.">
        <title>The Global Catalogue of Microorganisms (GCM) 10K type strain sequencing project: providing services to taxonomists for standard genome sequencing and annotation.</title>
        <authorList>
            <consortium name="The Broad Institute Genomics Platform"/>
            <consortium name="The Broad Institute Genome Sequencing Center for Infectious Disease"/>
            <person name="Wu L."/>
            <person name="Ma J."/>
        </authorList>
    </citation>
    <scope>NUCLEOTIDE SEQUENCE [LARGE SCALE GENOMIC DNA]</scope>
    <source>
        <strain evidence="2 3">JCM 14969</strain>
    </source>
</reference>
<dbReference type="Gene3D" id="3.10.180.10">
    <property type="entry name" value="2,3-Dihydroxybiphenyl 1,2-Dioxygenase, domain 1"/>
    <property type="match status" value="2"/>
</dbReference>
<dbReference type="PROSITE" id="PS51819">
    <property type="entry name" value="VOC"/>
    <property type="match status" value="2"/>
</dbReference>
<gene>
    <name evidence="2" type="ORF">GCM10009789_19300</name>
</gene>
<evidence type="ECO:0000259" key="1">
    <source>
        <dbReference type="PROSITE" id="PS51819"/>
    </source>
</evidence>
<dbReference type="SUPFAM" id="SSF54593">
    <property type="entry name" value="Glyoxalase/Bleomycin resistance protein/Dihydroxybiphenyl dioxygenase"/>
    <property type="match status" value="2"/>
</dbReference>
<name>A0ABN2CX95_9ACTN</name>
<protein>
    <submittedName>
        <fullName evidence="2">VOC family protein</fullName>
    </submittedName>
</protein>
<proteinExistence type="predicted"/>
<dbReference type="RefSeq" id="WP_344212028.1">
    <property type="nucleotide sequence ID" value="NZ_BAAAOS010000017.1"/>
</dbReference>
<dbReference type="PANTHER" id="PTHR33993">
    <property type="entry name" value="GLYOXALASE-RELATED"/>
    <property type="match status" value="1"/>
</dbReference>
<organism evidence="2 3">
    <name type="scientific">Kribbella sancticallisti</name>
    <dbReference type="NCBI Taxonomy" id="460087"/>
    <lineage>
        <taxon>Bacteria</taxon>
        <taxon>Bacillati</taxon>
        <taxon>Actinomycetota</taxon>
        <taxon>Actinomycetes</taxon>
        <taxon>Propionibacteriales</taxon>
        <taxon>Kribbellaceae</taxon>
        <taxon>Kribbella</taxon>
    </lineage>
</organism>
<feature type="domain" description="VOC" evidence="1">
    <location>
        <begin position="12"/>
        <end position="125"/>
    </location>
</feature>
<dbReference type="CDD" id="cd07247">
    <property type="entry name" value="SgaA_N_like"/>
    <property type="match status" value="2"/>
</dbReference>
<dbReference type="Pfam" id="PF00903">
    <property type="entry name" value="Glyoxalase"/>
    <property type="match status" value="1"/>
</dbReference>
<comment type="caution">
    <text evidence="2">The sequence shown here is derived from an EMBL/GenBank/DDBJ whole genome shotgun (WGS) entry which is preliminary data.</text>
</comment>
<dbReference type="InterPro" id="IPR037523">
    <property type="entry name" value="VOC_core"/>
</dbReference>
<dbReference type="InterPro" id="IPR052164">
    <property type="entry name" value="Anthracycline_SecMetBiosynth"/>
</dbReference>
<dbReference type="InterPro" id="IPR041581">
    <property type="entry name" value="Glyoxalase_6"/>
</dbReference>
<dbReference type="InterPro" id="IPR029068">
    <property type="entry name" value="Glyas_Bleomycin-R_OHBP_Dase"/>
</dbReference>